<keyword evidence="2" id="KW-0229">DNA integration</keyword>
<keyword evidence="3 5" id="KW-0238">DNA-binding</keyword>
<proteinExistence type="inferred from homology"/>
<dbReference type="InterPro" id="IPR044068">
    <property type="entry name" value="CB"/>
</dbReference>
<evidence type="ECO:0000259" key="6">
    <source>
        <dbReference type="PROSITE" id="PS51898"/>
    </source>
</evidence>
<dbReference type="InterPro" id="IPR050090">
    <property type="entry name" value="Tyrosine_recombinase_XerCD"/>
</dbReference>
<dbReference type="AlphaFoldDB" id="A0A4R1YWA3"/>
<accession>A0A4R1YWA3</accession>
<comment type="similarity">
    <text evidence="1">Belongs to the 'phage' integrase family.</text>
</comment>
<dbReference type="Proteomes" id="UP000295277">
    <property type="component" value="Unassembled WGS sequence"/>
</dbReference>
<name>A0A4R1YWA3_9RHOB</name>
<dbReference type="InterPro" id="IPR013762">
    <property type="entry name" value="Integrase-like_cat_sf"/>
</dbReference>
<dbReference type="PROSITE" id="PS51900">
    <property type="entry name" value="CB"/>
    <property type="match status" value="1"/>
</dbReference>
<evidence type="ECO:0000313" key="8">
    <source>
        <dbReference type="EMBL" id="TCM85428.1"/>
    </source>
</evidence>
<evidence type="ECO:0000256" key="1">
    <source>
        <dbReference type="ARBA" id="ARBA00008857"/>
    </source>
</evidence>
<dbReference type="PANTHER" id="PTHR30349:SF41">
    <property type="entry name" value="INTEGRASE_RECOMBINASE PROTEIN MJ0367-RELATED"/>
    <property type="match status" value="1"/>
</dbReference>
<evidence type="ECO:0000256" key="3">
    <source>
        <dbReference type="ARBA" id="ARBA00023125"/>
    </source>
</evidence>
<feature type="domain" description="Core-binding (CB)" evidence="7">
    <location>
        <begin position="242"/>
        <end position="332"/>
    </location>
</feature>
<dbReference type="InterPro" id="IPR002104">
    <property type="entry name" value="Integrase_catalytic"/>
</dbReference>
<keyword evidence="9" id="KW-1185">Reference proteome</keyword>
<comment type="caution">
    <text evidence="8">The sequence shown here is derived from an EMBL/GenBank/DDBJ whole genome shotgun (WGS) entry which is preliminary data.</text>
</comment>
<dbReference type="InterPro" id="IPR011010">
    <property type="entry name" value="DNA_brk_join_enz"/>
</dbReference>
<reference evidence="8 9" key="1">
    <citation type="submission" date="2019-03" db="EMBL/GenBank/DDBJ databases">
        <title>Genomic Encyclopedia of Type Strains, Phase IV (KMG-IV): sequencing the most valuable type-strain genomes for metagenomic binning, comparative biology and taxonomic classification.</title>
        <authorList>
            <person name="Goeker M."/>
        </authorList>
    </citation>
    <scope>NUCLEOTIDE SEQUENCE [LARGE SCALE GENOMIC DNA]</scope>
    <source>
        <strain evidence="8 9">DSM 21153</strain>
    </source>
</reference>
<dbReference type="GO" id="GO:0006310">
    <property type="term" value="P:DNA recombination"/>
    <property type="evidence" value="ECO:0007669"/>
    <property type="project" value="UniProtKB-KW"/>
</dbReference>
<dbReference type="PANTHER" id="PTHR30349">
    <property type="entry name" value="PHAGE INTEGRASE-RELATED"/>
    <property type="match status" value="1"/>
</dbReference>
<evidence type="ECO:0000259" key="7">
    <source>
        <dbReference type="PROSITE" id="PS51900"/>
    </source>
</evidence>
<dbReference type="EMBL" id="SLVM01000007">
    <property type="protein sequence ID" value="TCM85428.1"/>
    <property type="molecule type" value="Genomic_DNA"/>
</dbReference>
<evidence type="ECO:0000256" key="5">
    <source>
        <dbReference type="PROSITE-ProRule" id="PRU01248"/>
    </source>
</evidence>
<evidence type="ECO:0000256" key="4">
    <source>
        <dbReference type="ARBA" id="ARBA00023172"/>
    </source>
</evidence>
<dbReference type="Gene3D" id="1.10.443.10">
    <property type="entry name" value="Intergrase catalytic core"/>
    <property type="match status" value="1"/>
</dbReference>
<keyword evidence="4" id="KW-0233">DNA recombination</keyword>
<dbReference type="GO" id="GO:0015074">
    <property type="term" value="P:DNA integration"/>
    <property type="evidence" value="ECO:0007669"/>
    <property type="project" value="UniProtKB-KW"/>
</dbReference>
<sequence length="676" mass="76624">MTLAAADLRLTAHIACLHADEADYAAFLSRLPMNERFRRKRLTYRAAFQTRWPDLAAWFAEPLPVRIGCLAGDKQAFPTHPLSYRARTYLYYLALTDRVRLDYEFLFAVGNMRVAETLAPIDAFSGVEGLVTDAGRLGYSEGSMRCALACILPRLAMHTGVRTFDGVQQHHLDDMASAIEAIACRINQFPFRQPDKDFPHSFKRAWFNRIRRLQLLLFHRGNSVVRPRITPEKRKPIPSARPDLQIWADRWIERKNQTLAQKTTDHLAVSLRHFVSFLSKAKPRVSVFADVTPDLFNDYLEFIRVDIRPRAGAPLSITARRARAGAVARFLADGAAWGWPDFPDRPVLDTNDLPRLAHRVPRFIPEDQLNRLMQEVVRLECDFQRTALLIARWSGARRSEITRLRLDCLDQYPDGTARLRIPAGKTLCERLVPLHEEAAMPLRALIAQRREAPDLPVPDERTGEHVRYVFYRRSTQISADYLFQESLRVVCEAAGLVDQKGKPTISAHRFRHSVGSQLAERGAKLHTIMSVLGHQSPHMAMVYARISDAEVLRDYRSVLEPGQLIAGPGAEAVRAGKLSCTAIDWLKTNFIKTELELGHCLRLPSEGPCECDLYLTCAKFVTTKAYAGRLRDRHKIELALVNDARDRGWSREVERHLGIAARIEKLLADLGELAGG</sequence>
<dbReference type="Pfam" id="PF00589">
    <property type="entry name" value="Phage_integrase"/>
    <property type="match status" value="1"/>
</dbReference>
<dbReference type="OrthoDB" id="8421690at2"/>
<feature type="domain" description="Tyr recombinase" evidence="6">
    <location>
        <begin position="359"/>
        <end position="557"/>
    </location>
</feature>
<dbReference type="SUPFAM" id="SSF56349">
    <property type="entry name" value="DNA breaking-rejoining enzymes"/>
    <property type="match status" value="1"/>
</dbReference>
<organism evidence="8 9">
    <name type="scientific">Rhodovulum steppense</name>
    <dbReference type="NCBI Taxonomy" id="540251"/>
    <lineage>
        <taxon>Bacteria</taxon>
        <taxon>Pseudomonadati</taxon>
        <taxon>Pseudomonadota</taxon>
        <taxon>Alphaproteobacteria</taxon>
        <taxon>Rhodobacterales</taxon>
        <taxon>Paracoccaceae</taxon>
        <taxon>Rhodovulum</taxon>
    </lineage>
</organism>
<dbReference type="GO" id="GO:0003677">
    <property type="term" value="F:DNA binding"/>
    <property type="evidence" value="ECO:0007669"/>
    <property type="project" value="UniProtKB-UniRule"/>
</dbReference>
<dbReference type="PROSITE" id="PS51898">
    <property type="entry name" value="TYR_RECOMBINASE"/>
    <property type="match status" value="1"/>
</dbReference>
<dbReference type="RefSeq" id="WP_132694138.1">
    <property type="nucleotide sequence ID" value="NZ_SLVM01000007.1"/>
</dbReference>
<gene>
    <name evidence="8" type="ORF">EV216_1072</name>
</gene>
<evidence type="ECO:0000256" key="2">
    <source>
        <dbReference type="ARBA" id="ARBA00022908"/>
    </source>
</evidence>
<dbReference type="CDD" id="cd00397">
    <property type="entry name" value="DNA_BRE_C"/>
    <property type="match status" value="1"/>
</dbReference>
<protein>
    <submittedName>
        <fullName evidence="8">Site-specific recombinase XerD</fullName>
    </submittedName>
</protein>
<evidence type="ECO:0000313" key="9">
    <source>
        <dbReference type="Proteomes" id="UP000295277"/>
    </source>
</evidence>